<protein>
    <recommendedName>
        <fullName evidence="3">Transposase</fullName>
    </recommendedName>
</protein>
<gene>
    <name evidence="1" type="ORF">PR048_013482</name>
</gene>
<evidence type="ECO:0000313" key="1">
    <source>
        <dbReference type="EMBL" id="KAJ8887267.1"/>
    </source>
</evidence>
<keyword evidence="2" id="KW-1185">Reference proteome</keyword>
<comment type="caution">
    <text evidence="1">The sequence shown here is derived from an EMBL/GenBank/DDBJ whole genome shotgun (WGS) entry which is preliminary data.</text>
</comment>
<dbReference type="PANTHER" id="PTHR47326">
    <property type="entry name" value="TRANSPOSABLE ELEMENT TC3 TRANSPOSASE-LIKE PROTEIN"/>
    <property type="match status" value="1"/>
</dbReference>
<evidence type="ECO:0008006" key="3">
    <source>
        <dbReference type="Google" id="ProtNLM"/>
    </source>
</evidence>
<proteinExistence type="predicted"/>
<sequence>MIVMRLNAGAPWTRQTVVFDEDVLCRVRQELSVSSRTVVRSVGVSYSTILQVLHENHMILYHARKVHVIGKRDYMSHVTFCKWFFQENVHQNFTFTVLFTDEAHFARDGIFNRRNSHV</sequence>
<dbReference type="EMBL" id="JARBHB010000004">
    <property type="protein sequence ID" value="KAJ8887267.1"/>
    <property type="molecule type" value="Genomic_DNA"/>
</dbReference>
<dbReference type="Proteomes" id="UP001159363">
    <property type="component" value="Chromosome X"/>
</dbReference>
<organism evidence="1 2">
    <name type="scientific">Dryococelus australis</name>
    <dbReference type="NCBI Taxonomy" id="614101"/>
    <lineage>
        <taxon>Eukaryota</taxon>
        <taxon>Metazoa</taxon>
        <taxon>Ecdysozoa</taxon>
        <taxon>Arthropoda</taxon>
        <taxon>Hexapoda</taxon>
        <taxon>Insecta</taxon>
        <taxon>Pterygota</taxon>
        <taxon>Neoptera</taxon>
        <taxon>Polyneoptera</taxon>
        <taxon>Phasmatodea</taxon>
        <taxon>Verophasmatodea</taxon>
        <taxon>Anareolatae</taxon>
        <taxon>Phasmatidae</taxon>
        <taxon>Eurycanthinae</taxon>
        <taxon>Dryococelus</taxon>
    </lineage>
</organism>
<accession>A0ABQ9HSA4</accession>
<evidence type="ECO:0000313" key="2">
    <source>
        <dbReference type="Proteomes" id="UP001159363"/>
    </source>
</evidence>
<name>A0ABQ9HSA4_9NEOP</name>
<dbReference type="PANTHER" id="PTHR47326:SF1">
    <property type="entry name" value="HTH PSQ-TYPE DOMAIN-CONTAINING PROTEIN"/>
    <property type="match status" value="1"/>
</dbReference>
<reference evidence="1 2" key="1">
    <citation type="submission" date="2023-02" db="EMBL/GenBank/DDBJ databases">
        <title>LHISI_Scaffold_Assembly.</title>
        <authorList>
            <person name="Stuart O.P."/>
            <person name="Cleave R."/>
            <person name="Magrath M.J.L."/>
            <person name="Mikheyev A.S."/>
        </authorList>
    </citation>
    <scope>NUCLEOTIDE SEQUENCE [LARGE SCALE GENOMIC DNA]</scope>
    <source>
        <strain evidence="1">Daus_M_001</strain>
        <tissue evidence="1">Leg muscle</tissue>
    </source>
</reference>